<evidence type="ECO:0000256" key="1">
    <source>
        <dbReference type="SAM" id="Phobius"/>
    </source>
</evidence>
<keyword evidence="1" id="KW-0812">Transmembrane</keyword>
<proteinExistence type="predicted"/>
<accession>A0A8X6L1V5</accession>
<evidence type="ECO:0000313" key="2">
    <source>
        <dbReference type="EMBL" id="GFQ92386.1"/>
    </source>
</evidence>
<reference evidence="2" key="1">
    <citation type="submission" date="2020-07" db="EMBL/GenBank/DDBJ databases">
        <title>Multicomponent nature underlies the extraordinary mechanical properties of spider dragline silk.</title>
        <authorList>
            <person name="Kono N."/>
            <person name="Nakamura H."/>
            <person name="Mori M."/>
            <person name="Yoshida Y."/>
            <person name="Ohtoshi R."/>
            <person name="Malay A.D."/>
            <person name="Moran D.A.P."/>
            <person name="Tomita M."/>
            <person name="Numata K."/>
            <person name="Arakawa K."/>
        </authorList>
    </citation>
    <scope>NUCLEOTIDE SEQUENCE</scope>
</reference>
<sequence>MTDQQSGFCVSKEFIKQENSAVENYENLNCCNNTTGNLCFRHSDAKSKQLMCLPARKGFKKTSALLRHYSRSFASVAVSPWTSESTSVQYIDMYEIFLGYIFAFSSGLAVMNVIHFLPRWSISYRMCCS</sequence>
<keyword evidence="1" id="KW-0472">Membrane</keyword>
<feature type="transmembrane region" description="Helical" evidence="1">
    <location>
        <begin position="97"/>
        <end position="117"/>
    </location>
</feature>
<organism evidence="2 3">
    <name type="scientific">Trichonephila clavata</name>
    <name type="common">Joro spider</name>
    <name type="synonym">Nephila clavata</name>
    <dbReference type="NCBI Taxonomy" id="2740835"/>
    <lineage>
        <taxon>Eukaryota</taxon>
        <taxon>Metazoa</taxon>
        <taxon>Ecdysozoa</taxon>
        <taxon>Arthropoda</taxon>
        <taxon>Chelicerata</taxon>
        <taxon>Arachnida</taxon>
        <taxon>Araneae</taxon>
        <taxon>Araneomorphae</taxon>
        <taxon>Entelegynae</taxon>
        <taxon>Araneoidea</taxon>
        <taxon>Nephilidae</taxon>
        <taxon>Trichonephila</taxon>
    </lineage>
</organism>
<dbReference type="Proteomes" id="UP000887116">
    <property type="component" value="Unassembled WGS sequence"/>
</dbReference>
<name>A0A8X6L1V5_TRICU</name>
<keyword evidence="3" id="KW-1185">Reference proteome</keyword>
<keyword evidence="1" id="KW-1133">Transmembrane helix</keyword>
<gene>
    <name evidence="2" type="ORF">TNCT_430361</name>
</gene>
<dbReference type="EMBL" id="BMAO01004097">
    <property type="protein sequence ID" value="GFQ92386.1"/>
    <property type="molecule type" value="Genomic_DNA"/>
</dbReference>
<comment type="caution">
    <text evidence="2">The sequence shown here is derived from an EMBL/GenBank/DDBJ whole genome shotgun (WGS) entry which is preliminary data.</text>
</comment>
<evidence type="ECO:0000313" key="3">
    <source>
        <dbReference type="Proteomes" id="UP000887116"/>
    </source>
</evidence>
<dbReference type="AlphaFoldDB" id="A0A8X6L1V5"/>
<dbReference type="OrthoDB" id="69989at2759"/>
<protein>
    <submittedName>
        <fullName evidence="2">Uncharacterized protein</fullName>
    </submittedName>
</protein>